<dbReference type="InterPro" id="IPR027353">
    <property type="entry name" value="NET_dom"/>
</dbReference>
<dbReference type="RefSeq" id="XP_016764622.1">
    <property type="nucleotide sequence ID" value="XM_016903235.1"/>
</dbReference>
<feature type="compositionally biased region" description="Acidic residues" evidence="3">
    <location>
        <begin position="195"/>
        <end position="204"/>
    </location>
</feature>
<dbReference type="OMA" id="KMNIPHY"/>
<name>N1QH01_SPHMS</name>
<dbReference type="GeneID" id="27900372"/>
<feature type="domain" description="Bromo" evidence="4">
    <location>
        <begin position="535"/>
        <end position="607"/>
    </location>
</feature>
<evidence type="ECO:0000259" key="5">
    <source>
        <dbReference type="PROSITE" id="PS51525"/>
    </source>
</evidence>
<dbReference type="STRING" id="692275.N1QH01"/>
<feature type="domain" description="Bromo" evidence="4">
    <location>
        <begin position="341"/>
        <end position="413"/>
    </location>
</feature>
<feature type="region of interest" description="Disordered" evidence="3">
    <location>
        <begin position="626"/>
        <end position="660"/>
    </location>
</feature>
<feature type="compositionally biased region" description="Basic and acidic residues" evidence="3">
    <location>
        <begin position="832"/>
        <end position="848"/>
    </location>
</feature>
<dbReference type="InterPro" id="IPR036427">
    <property type="entry name" value="Bromodomain-like_sf"/>
</dbReference>
<proteinExistence type="predicted"/>
<feature type="region of interest" description="Disordered" evidence="3">
    <location>
        <begin position="790"/>
        <end position="887"/>
    </location>
</feature>
<reference evidence="6 7" key="1">
    <citation type="journal article" date="2012" name="PLoS Pathog.">
        <title>Diverse lifestyles and strategies of plant pathogenesis encoded in the genomes of eighteen Dothideomycetes fungi.</title>
        <authorList>
            <person name="Ohm R.A."/>
            <person name="Feau N."/>
            <person name="Henrissat B."/>
            <person name="Schoch C.L."/>
            <person name="Horwitz B.A."/>
            <person name="Barry K.W."/>
            <person name="Condon B.J."/>
            <person name="Copeland A.C."/>
            <person name="Dhillon B."/>
            <person name="Glaser F."/>
            <person name="Hesse C.N."/>
            <person name="Kosti I."/>
            <person name="LaButti K."/>
            <person name="Lindquist E.A."/>
            <person name="Lucas S."/>
            <person name="Salamov A.A."/>
            <person name="Bradshaw R.E."/>
            <person name="Ciuffetti L."/>
            <person name="Hamelin R.C."/>
            <person name="Kema G.H.J."/>
            <person name="Lawrence C."/>
            <person name="Scott J.A."/>
            <person name="Spatafora J.W."/>
            <person name="Turgeon B.G."/>
            <person name="de Wit P.J.G.M."/>
            <person name="Zhong S."/>
            <person name="Goodwin S.B."/>
            <person name="Grigoriev I.V."/>
        </authorList>
    </citation>
    <scope>NUCLEOTIDE SEQUENCE [LARGE SCALE GENOMIC DNA]</scope>
    <source>
        <strain evidence="6 7">SO2202</strain>
    </source>
</reference>
<dbReference type="SUPFAM" id="SSF47370">
    <property type="entry name" value="Bromodomain"/>
    <property type="match status" value="2"/>
</dbReference>
<evidence type="ECO:0000313" key="7">
    <source>
        <dbReference type="Proteomes" id="UP000016931"/>
    </source>
</evidence>
<dbReference type="AlphaFoldDB" id="N1QH01"/>
<dbReference type="GO" id="GO:0006355">
    <property type="term" value="P:regulation of DNA-templated transcription"/>
    <property type="evidence" value="ECO:0007669"/>
    <property type="project" value="TreeGrafter"/>
</dbReference>
<dbReference type="Pfam" id="PF17035">
    <property type="entry name" value="BET"/>
    <property type="match status" value="1"/>
</dbReference>
<dbReference type="InterPro" id="IPR050935">
    <property type="entry name" value="Bromo_chromatin_reader"/>
</dbReference>
<dbReference type="EMBL" id="KB456260">
    <property type="protein sequence ID" value="EMF16501.1"/>
    <property type="molecule type" value="Genomic_DNA"/>
</dbReference>
<keyword evidence="7" id="KW-1185">Reference proteome</keyword>
<evidence type="ECO:0000259" key="4">
    <source>
        <dbReference type="PROSITE" id="PS50014"/>
    </source>
</evidence>
<keyword evidence="1 2" id="KW-0103">Bromodomain</keyword>
<protein>
    <submittedName>
        <fullName evidence="6">Bromodomain-containing protein</fullName>
    </submittedName>
</protein>
<dbReference type="InterPro" id="IPR001487">
    <property type="entry name" value="Bromodomain"/>
</dbReference>
<feature type="domain" description="NET" evidence="5">
    <location>
        <begin position="715"/>
        <end position="795"/>
    </location>
</feature>
<dbReference type="PANTHER" id="PTHR22880">
    <property type="entry name" value="FALZ-RELATED BROMODOMAIN-CONTAINING PROTEINS"/>
    <property type="match status" value="1"/>
</dbReference>
<dbReference type="Proteomes" id="UP000016931">
    <property type="component" value="Unassembled WGS sequence"/>
</dbReference>
<feature type="compositionally biased region" description="Polar residues" evidence="3">
    <location>
        <begin position="313"/>
        <end position="327"/>
    </location>
</feature>
<feature type="compositionally biased region" description="Low complexity" evidence="3">
    <location>
        <begin position="431"/>
        <end position="441"/>
    </location>
</feature>
<evidence type="ECO:0000256" key="3">
    <source>
        <dbReference type="SAM" id="MobiDB-lite"/>
    </source>
</evidence>
<feature type="compositionally biased region" description="Polar residues" evidence="3">
    <location>
        <begin position="9"/>
        <end position="22"/>
    </location>
</feature>
<dbReference type="OrthoDB" id="784962at2759"/>
<dbReference type="Gene3D" id="1.20.1270.220">
    <property type="match status" value="1"/>
</dbReference>
<dbReference type="Pfam" id="PF00439">
    <property type="entry name" value="Bromodomain"/>
    <property type="match status" value="2"/>
</dbReference>
<feature type="region of interest" description="Disordered" evidence="3">
    <location>
        <begin position="128"/>
        <end position="327"/>
    </location>
</feature>
<dbReference type="Gene3D" id="1.20.920.10">
    <property type="entry name" value="Bromodomain-like"/>
    <property type="match status" value="2"/>
</dbReference>
<feature type="compositionally biased region" description="Acidic residues" evidence="3">
    <location>
        <begin position="877"/>
        <end position="887"/>
    </location>
</feature>
<dbReference type="PANTHER" id="PTHR22880:SF225">
    <property type="entry name" value="BROMODOMAIN-CONTAINING PROTEIN BET-1-RELATED"/>
    <property type="match status" value="1"/>
</dbReference>
<dbReference type="InterPro" id="IPR038336">
    <property type="entry name" value="NET_sf"/>
</dbReference>
<feature type="compositionally biased region" description="Low complexity" evidence="3">
    <location>
        <begin position="271"/>
        <end position="282"/>
    </location>
</feature>
<dbReference type="HOGENOM" id="CLU_001499_4_1_1"/>
<feature type="compositionally biased region" description="Acidic residues" evidence="3">
    <location>
        <begin position="640"/>
        <end position="657"/>
    </location>
</feature>
<dbReference type="GO" id="GO:0006338">
    <property type="term" value="P:chromatin remodeling"/>
    <property type="evidence" value="ECO:0007669"/>
    <property type="project" value="TreeGrafter"/>
</dbReference>
<dbReference type="eggNOG" id="KOG1474">
    <property type="taxonomic scope" value="Eukaryota"/>
</dbReference>
<dbReference type="GO" id="GO:0000785">
    <property type="term" value="C:chromatin"/>
    <property type="evidence" value="ECO:0007669"/>
    <property type="project" value="TreeGrafter"/>
</dbReference>
<feature type="compositionally biased region" description="Basic residues" evidence="3">
    <location>
        <begin position="686"/>
        <end position="699"/>
    </location>
</feature>
<feature type="compositionally biased region" description="Basic and acidic residues" evidence="3">
    <location>
        <begin position="244"/>
        <end position="261"/>
    </location>
</feature>
<dbReference type="SMART" id="SM00297">
    <property type="entry name" value="BROMO"/>
    <property type="match status" value="2"/>
</dbReference>
<organism evidence="6 7">
    <name type="scientific">Sphaerulina musiva (strain SO2202)</name>
    <name type="common">Poplar stem canker fungus</name>
    <name type="synonym">Septoria musiva</name>
    <dbReference type="NCBI Taxonomy" id="692275"/>
    <lineage>
        <taxon>Eukaryota</taxon>
        <taxon>Fungi</taxon>
        <taxon>Dikarya</taxon>
        <taxon>Ascomycota</taxon>
        <taxon>Pezizomycotina</taxon>
        <taxon>Dothideomycetes</taxon>
        <taxon>Dothideomycetidae</taxon>
        <taxon>Mycosphaerellales</taxon>
        <taxon>Mycosphaerellaceae</taxon>
        <taxon>Sphaerulina</taxon>
    </lineage>
</organism>
<dbReference type="PROSITE" id="PS51525">
    <property type="entry name" value="NET"/>
    <property type="match status" value="1"/>
</dbReference>
<feature type="region of interest" description="Disordered" evidence="3">
    <location>
        <begin position="431"/>
        <end position="501"/>
    </location>
</feature>
<gene>
    <name evidence="6" type="ORF">SEPMUDRAFT_145734</name>
</gene>
<dbReference type="GO" id="GO:0005634">
    <property type="term" value="C:nucleus"/>
    <property type="evidence" value="ECO:0007669"/>
    <property type="project" value="TreeGrafter"/>
</dbReference>
<sequence>MASEVAQPVDNTVAHNEKSLTNGDGDHTMTDTANSDAFEGNAAISKVDSNLVEKADAPTETMDTETVATEPKPIEHVAPGITPVSDFMPKDAPTSHPTPPPDDEPAVTSDSNGDVVMTSVEEVVLPESTAIVQDATPDVVQDPVEPVKTAQPASHSATDSVVEPTNVIVAQSKPDEDLAPVSATSESSLVRPREEEDGDAEEEERAAKRTRINETGQEELGAAAVEASADANVNPAPAPVQTKVELDPEPKTDVVDVKQPAEEVTSANVQAPPVASSDPAADVEPKATDSGSKPVGTEVKAAADPPVAPRSLASASTTKYSTQPMTQAQSRFLQEKMKNLKKTKNSLPFLHRVDPIALNIPSYTEIIKHPMDLGTMEQKLKGGKYGTVQDFADDFNLIIHNTQTFNGPGHAVTQAGMAMEAYFRKMMETVPSANQPAPAKAQPKKASPKPPALARRESRSAHPAPTPAITGTSEPFALQPDGTPQIRRESTTNRPARVIKPPPARELAYAKPKRKEHQLELKFAEDVLDKIRGPKYAALATVFLTPVDPVALNIPHYRQIVKNPMDLGTMTQKLKNGQYSRASEVKKDFDLMISNCLAFNPNGNPVRDMGIQLQREFESLWREKEKWEKKQRQARVASASDDEESAEEEEDEEEEQPQDAAQTILALQKQLADMQNALAGLGQPPKPKKAKAAKSHSKKSSAAPAPKSKPAPAPKTKAKKGARDVTYEEKQEISEAVGKMNAAQVEQLTQIITSNCQKYAEQEEMELEIDDLPNNVQAMLLTFVRGIFGNPRKKARAVTPDDGAGADDDDFEPGERRGAKSGGGKRKKHKPMGKDEQQKVIDNIEKQLARFQGEGGAGSGGSPNNMGFAAGRADADTSGDESESEEE</sequence>
<accession>N1QH01</accession>
<feature type="compositionally biased region" description="Basic and acidic residues" evidence="3">
    <location>
        <begin position="721"/>
        <end position="731"/>
    </location>
</feature>
<evidence type="ECO:0000256" key="1">
    <source>
        <dbReference type="ARBA" id="ARBA00023117"/>
    </source>
</evidence>
<dbReference type="PRINTS" id="PR00503">
    <property type="entry name" value="BROMODOMAIN"/>
</dbReference>
<dbReference type="PROSITE" id="PS50014">
    <property type="entry name" value="BROMODOMAIN_2"/>
    <property type="match status" value="2"/>
</dbReference>
<feature type="compositionally biased region" description="Low complexity" evidence="3">
    <location>
        <begin position="222"/>
        <end position="235"/>
    </location>
</feature>
<feature type="region of interest" description="Disordered" evidence="3">
    <location>
        <begin position="679"/>
        <end position="731"/>
    </location>
</feature>
<evidence type="ECO:0000256" key="2">
    <source>
        <dbReference type="PROSITE-ProRule" id="PRU00035"/>
    </source>
</evidence>
<evidence type="ECO:0000313" key="6">
    <source>
        <dbReference type="EMBL" id="EMF16501.1"/>
    </source>
</evidence>
<feature type="region of interest" description="Disordered" evidence="3">
    <location>
        <begin position="1"/>
        <end position="113"/>
    </location>
</feature>